<keyword evidence="11" id="KW-0472">Membrane</keyword>
<keyword evidence="12" id="KW-0564">Palmitate</keyword>
<evidence type="ECO:0000313" key="18">
    <source>
        <dbReference type="EMBL" id="MCK8493163.1"/>
    </source>
</evidence>
<evidence type="ECO:0000256" key="11">
    <source>
        <dbReference type="ARBA" id="ARBA00023136"/>
    </source>
</evidence>
<reference evidence="18 19" key="1">
    <citation type="submission" date="2022-04" db="EMBL/GenBank/DDBJ databases">
        <title>Spirosoma sp. strain RP8 genome sequencing and assembly.</title>
        <authorList>
            <person name="Jung Y."/>
        </authorList>
    </citation>
    <scope>NUCLEOTIDE SEQUENCE [LARGE SCALE GENOMIC DNA]</scope>
    <source>
        <strain evidence="18 19">RP8</strain>
    </source>
</reference>
<evidence type="ECO:0000256" key="2">
    <source>
        <dbReference type="ARBA" id="ARBA00009450"/>
    </source>
</evidence>
<keyword evidence="10" id="KW-0626">Porin</keyword>
<evidence type="ECO:0000256" key="9">
    <source>
        <dbReference type="ARBA" id="ARBA00023065"/>
    </source>
</evidence>
<dbReference type="InterPro" id="IPR019554">
    <property type="entry name" value="Soluble_ligand-bd"/>
</dbReference>
<dbReference type="PANTHER" id="PTHR33619">
    <property type="entry name" value="POLYSACCHARIDE EXPORT PROTEIN GFCE-RELATED"/>
    <property type="match status" value="1"/>
</dbReference>
<dbReference type="InterPro" id="IPR049712">
    <property type="entry name" value="Poly_export"/>
</dbReference>
<dbReference type="Pfam" id="PF22461">
    <property type="entry name" value="SLBB_2"/>
    <property type="match status" value="1"/>
</dbReference>
<keyword evidence="19" id="KW-1185">Reference proteome</keyword>
<evidence type="ECO:0000256" key="14">
    <source>
        <dbReference type="ARBA" id="ARBA00023288"/>
    </source>
</evidence>
<proteinExistence type="inferred from homology"/>
<keyword evidence="7" id="KW-0732">Signal</keyword>
<keyword evidence="3" id="KW-0813">Transport</keyword>
<evidence type="ECO:0000256" key="6">
    <source>
        <dbReference type="ARBA" id="ARBA00022692"/>
    </source>
</evidence>
<evidence type="ECO:0000256" key="12">
    <source>
        <dbReference type="ARBA" id="ARBA00023139"/>
    </source>
</evidence>
<keyword evidence="5" id="KW-0762">Sugar transport</keyword>
<evidence type="ECO:0000256" key="10">
    <source>
        <dbReference type="ARBA" id="ARBA00023114"/>
    </source>
</evidence>
<comment type="subcellular location">
    <subcellularLocation>
        <location evidence="1">Cell outer membrane</location>
        <topology evidence="1">Multi-pass membrane protein</topology>
    </subcellularLocation>
</comment>
<keyword evidence="8" id="KW-0625">Polysaccharide transport</keyword>
<dbReference type="Gene3D" id="3.30.1950.10">
    <property type="entry name" value="wza like domain"/>
    <property type="match status" value="1"/>
</dbReference>
<evidence type="ECO:0000256" key="13">
    <source>
        <dbReference type="ARBA" id="ARBA00023237"/>
    </source>
</evidence>
<dbReference type="RefSeq" id="WP_248477749.1">
    <property type="nucleotide sequence ID" value="NZ_JALPRF010000002.1"/>
</dbReference>
<keyword evidence="9" id="KW-0406">Ion transport</keyword>
<protein>
    <submittedName>
        <fullName evidence="18">SLBB domain-containing protein</fullName>
    </submittedName>
</protein>
<comment type="caution">
    <text evidence="18">The sequence shown here is derived from an EMBL/GenBank/DDBJ whole genome shotgun (WGS) entry which is preliminary data.</text>
</comment>
<evidence type="ECO:0000313" key="19">
    <source>
        <dbReference type="Proteomes" id="UP001202180"/>
    </source>
</evidence>
<dbReference type="Pfam" id="PF10531">
    <property type="entry name" value="SLBB"/>
    <property type="match status" value="4"/>
</dbReference>
<feature type="domain" description="Soluble ligand binding" evidence="16">
    <location>
        <begin position="315"/>
        <end position="359"/>
    </location>
</feature>
<keyword evidence="13" id="KW-0998">Cell outer membrane</keyword>
<evidence type="ECO:0000256" key="4">
    <source>
        <dbReference type="ARBA" id="ARBA00022452"/>
    </source>
</evidence>
<evidence type="ECO:0000256" key="5">
    <source>
        <dbReference type="ARBA" id="ARBA00022597"/>
    </source>
</evidence>
<evidence type="ECO:0000256" key="7">
    <source>
        <dbReference type="ARBA" id="ARBA00022729"/>
    </source>
</evidence>
<evidence type="ECO:0000259" key="15">
    <source>
        <dbReference type="Pfam" id="PF02563"/>
    </source>
</evidence>
<dbReference type="InterPro" id="IPR003715">
    <property type="entry name" value="Poly_export_N"/>
</dbReference>
<sequence length="781" mass="85912">MSVVLRFIGLRFALALFLICLVTSLCVCAQQLQSLSDEQVQRLVQQAQATGMSVEQVEQTALSRGFSSADLDKIRQRVNQLKSTAPPSLSSMTGKNSLETNVVREAPAIPVLPEPVSTQSTVFGASLFTNTNLTFEPNLRIPTPRNYQLGPEDELIIDVYGNAQQTYHPKVSPEGSIRIENLGPIYVNGLTIEQAEQRIVNRLRTLYQDLNSAGSGIRAQVTLGSIRSIRVTLMGQVVRPGTYTLSSLASVFNALYAAGGPSPERGTFRAIKVYRGNRLIRTLDAYDFLLRADQKDNVRLADQDIIFVDHYTTRVELTGEVKQPGTYEVKPDETLQQVLTFAGGFTDRAYTATINLRRNTTTEQQLVTVSGNEITSFLPKPGDRYTVGTILDRVDNKVTIAGAVFRPGEFSLERNTSLKQLIKSAEGLREDAFLNQATIRRLRPNLEPELRSVDIGKLMRGEIPDIPLQRDDRVQIRAVSELQRERTVSIQGAVNKAGSFPFADSMTVANLIVLAGGFSEGAIASRIEIARRITTDTVGLPEGQTTSILTFAIDHNLRLNPADARFTLLPFDQVFVRMSPRYETQKSATIVGEVHFPGVYAIRTSADRITDLLVRAGMAKPDAYLPAARIVRKGENLSVDLRKILVNPADLGNLLVEDGDSIVIPRRAELVRIRGEVLNPAIVEYDPAKSFRDYIAEAGNFTGKAFRRKSYIVAANGKIRPTKSVLGIHRFPKPERGMEIVVPAVPPKEQSKTSSAERAALLGVIASSVAVVLTALRIFAN</sequence>
<dbReference type="Pfam" id="PF02563">
    <property type="entry name" value="Poly_export"/>
    <property type="match status" value="1"/>
</dbReference>
<evidence type="ECO:0000256" key="8">
    <source>
        <dbReference type="ARBA" id="ARBA00023047"/>
    </source>
</evidence>
<feature type="domain" description="Soluble ligand binding" evidence="16">
    <location>
        <begin position="671"/>
        <end position="719"/>
    </location>
</feature>
<evidence type="ECO:0000259" key="17">
    <source>
        <dbReference type="Pfam" id="PF22461"/>
    </source>
</evidence>
<evidence type="ECO:0000259" key="16">
    <source>
        <dbReference type="Pfam" id="PF10531"/>
    </source>
</evidence>
<dbReference type="PANTHER" id="PTHR33619:SF3">
    <property type="entry name" value="POLYSACCHARIDE EXPORT PROTEIN GFCE-RELATED"/>
    <property type="match status" value="1"/>
</dbReference>
<dbReference type="Gene3D" id="3.10.560.10">
    <property type="entry name" value="Outer membrane lipoprotein wza domain like"/>
    <property type="match status" value="6"/>
</dbReference>
<accession>A0ABT0HND5</accession>
<dbReference type="EMBL" id="JALPRF010000002">
    <property type="protein sequence ID" value="MCK8493163.1"/>
    <property type="molecule type" value="Genomic_DNA"/>
</dbReference>
<feature type="domain" description="Polysaccharide export protein N-terminal" evidence="15">
    <location>
        <begin position="143"/>
        <end position="209"/>
    </location>
</feature>
<dbReference type="Proteomes" id="UP001202180">
    <property type="component" value="Unassembled WGS sequence"/>
</dbReference>
<feature type="domain" description="SLBB" evidence="17">
    <location>
        <begin position="230"/>
        <end position="308"/>
    </location>
</feature>
<name>A0ABT0HND5_9BACT</name>
<keyword evidence="6" id="KW-0812">Transmembrane</keyword>
<organism evidence="18 19">
    <name type="scientific">Spirosoma liriopis</name>
    <dbReference type="NCBI Taxonomy" id="2937440"/>
    <lineage>
        <taxon>Bacteria</taxon>
        <taxon>Pseudomonadati</taxon>
        <taxon>Bacteroidota</taxon>
        <taxon>Cytophagia</taxon>
        <taxon>Cytophagales</taxon>
        <taxon>Cytophagaceae</taxon>
        <taxon>Spirosoma</taxon>
    </lineage>
</organism>
<evidence type="ECO:0000256" key="3">
    <source>
        <dbReference type="ARBA" id="ARBA00022448"/>
    </source>
</evidence>
<comment type="similarity">
    <text evidence="2">Belongs to the BexD/CtrA/VexA family.</text>
</comment>
<feature type="domain" description="Soluble ligand binding" evidence="16">
    <location>
        <begin position="397"/>
        <end position="442"/>
    </location>
</feature>
<evidence type="ECO:0000256" key="1">
    <source>
        <dbReference type="ARBA" id="ARBA00004571"/>
    </source>
</evidence>
<dbReference type="InterPro" id="IPR054765">
    <property type="entry name" value="SLBB_dom"/>
</dbReference>
<keyword evidence="14" id="KW-0449">Lipoprotein</keyword>
<keyword evidence="4" id="KW-1134">Transmembrane beta strand</keyword>
<feature type="domain" description="Soluble ligand binding" evidence="16">
    <location>
        <begin position="488"/>
        <end position="534"/>
    </location>
</feature>
<gene>
    <name evidence="18" type="ORF">M0L20_14945</name>
</gene>